<dbReference type="RefSeq" id="WP_139607649.1">
    <property type="nucleotide sequence ID" value="NZ_VDCQ01000105.1"/>
</dbReference>
<dbReference type="OrthoDB" id="9805416at2"/>
<reference evidence="7 8" key="1">
    <citation type="submission" date="2019-05" db="EMBL/GenBank/DDBJ databases">
        <title>We sequenced the genome of Paenibacillus hemerocallicola KCTC 33185 for further insight into its adaptation and study the phylogeny of Paenibacillus.</title>
        <authorList>
            <person name="Narsing Rao M.P."/>
        </authorList>
    </citation>
    <scope>NUCLEOTIDE SEQUENCE [LARGE SCALE GENOMIC DNA]</scope>
    <source>
        <strain evidence="7 8">KCTC 33185</strain>
    </source>
</reference>
<dbReference type="PANTHER" id="PTHR43333:SF1">
    <property type="entry name" value="D-ISOMER SPECIFIC 2-HYDROXYACID DEHYDROGENASE NAD-BINDING DOMAIN-CONTAINING PROTEIN"/>
    <property type="match status" value="1"/>
</dbReference>
<keyword evidence="8" id="KW-1185">Reference proteome</keyword>
<dbReference type="EMBL" id="VDCQ01000105">
    <property type="protein sequence ID" value="TNJ56925.1"/>
    <property type="molecule type" value="Genomic_DNA"/>
</dbReference>
<protein>
    <submittedName>
        <fullName evidence="7">D-2-hydroxyacid dehydrogenase</fullName>
    </submittedName>
</protein>
<gene>
    <name evidence="7" type="ORF">FE784_38745</name>
</gene>
<keyword evidence="3" id="KW-0520">NAD</keyword>
<dbReference type="InterPro" id="IPR036291">
    <property type="entry name" value="NAD(P)-bd_dom_sf"/>
</dbReference>
<dbReference type="CDD" id="cd05300">
    <property type="entry name" value="2-Hacid_dh_1"/>
    <property type="match status" value="1"/>
</dbReference>
<keyword evidence="2 4" id="KW-0560">Oxidoreductase</keyword>
<evidence type="ECO:0000256" key="1">
    <source>
        <dbReference type="ARBA" id="ARBA00005854"/>
    </source>
</evidence>
<dbReference type="AlphaFoldDB" id="A0A5C4SW06"/>
<evidence type="ECO:0000259" key="6">
    <source>
        <dbReference type="Pfam" id="PF02826"/>
    </source>
</evidence>
<dbReference type="SUPFAM" id="SSF51735">
    <property type="entry name" value="NAD(P)-binding Rossmann-fold domains"/>
    <property type="match status" value="1"/>
</dbReference>
<accession>A0A5C4SW06</accession>
<dbReference type="Gene3D" id="3.40.50.720">
    <property type="entry name" value="NAD(P)-binding Rossmann-like Domain"/>
    <property type="match status" value="2"/>
</dbReference>
<dbReference type="GO" id="GO:0051287">
    <property type="term" value="F:NAD binding"/>
    <property type="evidence" value="ECO:0007669"/>
    <property type="project" value="InterPro"/>
</dbReference>
<dbReference type="InterPro" id="IPR006140">
    <property type="entry name" value="D-isomer_DH_NAD-bd"/>
</dbReference>
<dbReference type="Proteomes" id="UP000307943">
    <property type="component" value="Unassembled WGS sequence"/>
</dbReference>
<evidence type="ECO:0000256" key="4">
    <source>
        <dbReference type="RuleBase" id="RU003719"/>
    </source>
</evidence>
<name>A0A5C4SW06_9BACL</name>
<evidence type="ECO:0000256" key="2">
    <source>
        <dbReference type="ARBA" id="ARBA00023002"/>
    </source>
</evidence>
<proteinExistence type="inferred from homology"/>
<comment type="similarity">
    <text evidence="1 4">Belongs to the D-isomer specific 2-hydroxyacid dehydrogenase family.</text>
</comment>
<dbReference type="SUPFAM" id="SSF52283">
    <property type="entry name" value="Formate/glycerate dehydrogenase catalytic domain-like"/>
    <property type="match status" value="1"/>
</dbReference>
<dbReference type="Pfam" id="PF02826">
    <property type="entry name" value="2-Hacid_dh_C"/>
    <property type="match status" value="1"/>
</dbReference>
<feature type="domain" description="D-isomer specific 2-hydroxyacid dehydrogenase catalytic" evidence="5">
    <location>
        <begin position="7"/>
        <end position="307"/>
    </location>
</feature>
<sequence>MTKRTLLVINKLEQHLMDTIRRAAPDWNVVAADQSTEERHYKEAEIICGWNAKAKQLSLEPGAALKWLQTWGAGIDRLPLDTIKRKGIWLTNASGVHPYPISESVFAMLLAFTRQLHRSVRNQSERKWEPSSRLGEAHGRTMLILGVGEIGKEIAKIAKAFGMTVIGVRRSGAAEQSVDRMTTFEGLEGVLAESDYIVNCLPLTEETKHIIGRESFKLMKPSAFYMNIGRGGTTDTEALVEALREGSIAGAGLDVFEQEPLPADHPLWGLDNVILTPHHTGVTTEYNRRVVDIFVTNLAAYTAGGVPSVNLIAQDRMY</sequence>
<dbReference type="Pfam" id="PF00389">
    <property type="entry name" value="2-Hacid_dh"/>
    <property type="match status" value="1"/>
</dbReference>
<evidence type="ECO:0000256" key="3">
    <source>
        <dbReference type="ARBA" id="ARBA00023027"/>
    </source>
</evidence>
<evidence type="ECO:0000313" key="8">
    <source>
        <dbReference type="Proteomes" id="UP000307943"/>
    </source>
</evidence>
<feature type="domain" description="D-isomer specific 2-hydroxyacid dehydrogenase NAD-binding" evidence="6">
    <location>
        <begin position="106"/>
        <end position="278"/>
    </location>
</feature>
<evidence type="ECO:0000259" key="5">
    <source>
        <dbReference type="Pfam" id="PF00389"/>
    </source>
</evidence>
<evidence type="ECO:0000313" key="7">
    <source>
        <dbReference type="EMBL" id="TNJ56925.1"/>
    </source>
</evidence>
<dbReference type="FunFam" id="3.40.50.720:FF:000363">
    <property type="entry name" value="D-isomer specific 2-hydroxyacid dehydrogenase"/>
    <property type="match status" value="1"/>
</dbReference>
<organism evidence="7 8">
    <name type="scientific">Paenibacillus hemerocallicola</name>
    <dbReference type="NCBI Taxonomy" id="1172614"/>
    <lineage>
        <taxon>Bacteria</taxon>
        <taxon>Bacillati</taxon>
        <taxon>Bacillota</taxon>
        <taxon>Bacilli</taxon>
        <taxon>Bacillales</taxon>
        <taxon>Paenibacillaceae</taxon>
        <taxon>Paenibacillus</taxon>
    </lineage>
</organism>
<comment type="caution">
    <text evidence="7">The sequence shown here is derived from an EMBL/GenBank/DDBJ whole genome shotgun (WGS) entry which is preliminary data.</text>
</comment>
<dbReference type="InterPro" id="IPR006139">
    <property type="entry name" value="D-isomer_2_OHA_DH_cat_dom"/>
</dbReference>
<dbReference type="GO" id="GO:0016616">
    <property type="term" value="F:oxidoreductase activity, acting on the CH-OH group of donors, NAD or NADP as acceptor"/>
    <property type="evidence" value="ECO:0007669"/>
    <property type="project" value="InterPro"/>
</dbReference>
<dbReference type="PANTHER" id="PTHR43333">
    <property type="entry name" value="2-HACID_DH_C DOMAIN-CONTAINING PROTEIN"/>
    <property type="match status" value="1"/>
</dbReference>